<reference evidence="1 2" key="1">
    <citation type="submission" date="2016-04" db="EMBL/GenBank/DDBJ databases">
        <title>The genome of Intoshia linei affirms orthonectids as highly simplified spiralians.</title>
        <authorList>
            <person name="Mikhailov K.V."/>
            <person name="Slusarev G.S."/>
            <person name="Nikitin M.A."/>
            <person name="Logacheva M.D."/>
            <person name="Penin A."/>
            <person name="Aleoshin V."/>
            <person name="Panchin Y.V."/>
        </authorList>
    </citation>
    <scope>NUCLEOTIDE SEQUENCE [LARGE SCALE GENOMIC DNA]</scope>
    <source>
        <strain evidence="1">Intl2013</strain>
        <tissue evidence="1">Whole animal</tissue>
    </source>
</reference>
<dbReference type="EMBL" id="LWCA01001919">
    <property type="protein sequence ID" value="OAF64332.1"/>
    <property type="molecule type" value="Genomic_DNA"/>
</dbReference>
<accession>A0A177AS38</accession>
<proteinExistence type="predicted"/>
<name>A0A177AS38_9BILA</name>
<protein>
    <submittedName>
        <fullName evidence="1">Uncharacterized protein</fullName>
    </submittedName>
</protein>
<comment type="caution">
    <text evidence="1">The sequence shown here is derived from an EMBL/GenBank/DDBJ whole genome shotgun (WGS) entry which is preliminary data.</text>
</comment>
<sequence length="36" mass="4134">MDPSKLVNYLLEFTKRVNENLSVQHLAKGSKDFVLV</sequence>
<evidence type="ECO:0000313" key="1">
    <source>
        <dbReference type="EMBL" id="OAF64332.1"/>
    </source>
</evidence>
<dbReference type="AlphaFoldDB" id="A0A177AS38"/>
<evidence type="ECO:0000313" key="2">
    <source>
        <dbReference type="Proteomes" id="UP000078046"/>
    </source>
</evidence>
<organism evidence="1 2">
    <name type="scientific">Intoshia linei</name>
    <dbReference type="NCBI Taxonomy" id="1819745"/>
    <lineage>
        <taxon>Eukaryota</taxon>
        <taxon>Metazoa</taxon>
        <taxon>Spiralia</taxon>
        <taxon>Lophotrochozoa</taxon>
        <taxon>Mesozoa</taxon>
        <taxon>Orthonectida</taxon>
        <taxon>Rhopaluridae</taxon>
        <taxon>Intoshia</taxon>
    </lineage>
</organism>
<keyword evidence="2" id="KW-1185">Reference proteome</keyword>
<dbReference type="Proteomes" id="UP000078046">
    <property type="component" value="Unassembled WGS sequence"/>
</dbReference>
<gene>
    <name evidence="1" type="ORF">A3Q56_07964</name>
</gene>